<keyword evidence="7" id="KW-0539">Nucleus</keyword>
<keyword evidence="8" id="KW-0812">Transmembrane</keyword>
<keyword evidence="4" id="KW-0540">Nuclease</keyword>
<evidence type="ECO:0000313" key="12">
    <source>
        <dbReference type="Proteomes" id="UP001497516"/>
    </source>
</evidence>
<comment type="cofactor">
    <cofactor evidence="1">
        <name>a divalent metal cation</name>
        <dbReference type="ChEBI" id="CHEBI:60240"/>
    </cofactor>
</comment>
<comment type="similarity">
    <text evidence="3">Belongs to the HARBI1 family.</text>
</comment>
<dbReference type="AlphaFoldDB" id="A0AAV2DAR5"/>
<gene>
    <name evidence="11" type="ORF">LTRI10_LOCUS12116</name>
</gene>
<feature type="domain" description="DUF8040" evidence="10">
    <location>
        <begin position="79"/>
        <end position="151"/>
    </location>
</feature>
<comment type="subcellular location">
    <subcellularLocation>
        <location evidence="2">Nucleus</location>
    </subcellularLocation>
</comment>
<dbReference type="PANTHER" id="PTHR22930">
    <property type="match status" value="1"/>
</dbReference>
<evidence type="ECO:0000256" key="4">
    <source>
        <dbReference type="ARBA" id="ARBA00022722"/>
    </source>
</evidence>
<dbReference type="Proteomes" id="UP001497516">
    <property type="component" value="Chromosome 2"/>
</dbReference>
<keyword evidence="8" id="KW-0472">Membrane</keyword>
<evidence type="ECO:0000256" key="2">
    <source>
        <dbReference type="ARBA" id="ARBA00004123"/>
    </source>
</evidence>
<evidence type="ECO:0000259" key="10">
    <source>
        <dbReference type="Pfam" id="PF26138"/>
    </source>
</evidence>
<keyword evidence="8" id="KW-1133">Transmembrane helix</keyword>
<dbReference type="Pfam" id="PF13359">
    <property type="entry name" value="DDE_Tnp_4"/>
    <property type="match status" value="1"/>
</dbReference>
<proteinExistence type="inferred from homology"/>
<dbReference type="InterPro" id="IPR045249">
    <property type="entry name" value="HARBI1-like"/>
</dbReference>
<keyword evidence="12" id="KW-1185">Reference proteome</keyword>
<sequence length="272" mass="31332">MERCRMQRRKAAAVTVSAYFELVFNLVKLIIQYYKELESEVVQVTEHVTVWETPMKRLEARNSFMACITSHGDISSTILIRMNGSSFKTLCTLLRDQGGLRCSWHMGIDEMVAIFLYTIAHNEKNRVLQKTCRRSGETISRVIKRVLNSVLKLHPILLRKPKPVLENLEDLRWKHFKNCLGALDGTIIDVRTTKEKKERYQMRKGTIGMNALGVCNQDLEFIYVLSGWEGSAHDGRFLRDAPIRPNGLKVPRGYYYLCDASYSNCQGFLAPY</sequence>
<evidence type="ECO:0000313" key="11">
    <source>
        <dbReference type="EMBL" id="CAL1369575.1"/>
    </source>
</evidence>
<accession>A0AAV2DAR5</accession>
<dbReference type="EMBL" id="OZ034815">
    <property type="protein sequence ID" value="CAL1369575.1"/>
    <property type="molecule type" value="Genomic_DNA"/>
</dbReference>
<evidence type="ECO:0000256" key="8">
    <source>
        <dbReference type="SAM" id="Phobius"/>
    </source>
</evidence>
<name>A0AAV2DAR5_9ROSI</name>
<dbReference type="GO" id="GO:0005634">
    <property type="term" value="C:nucleus"/>
    <property type="evidence" value="ECO:0007669"/>
    <property type="project" value="UniProtKB-SubCell"/>
</dbReference>
<dbReference type="GO" id="GO:0016787">
    <property type="term" value="F:hydrolase activity"/>
    <property type="evidence" value="ECO:0007669"/>
    <property type="project" value="UniProtKB-KW"/>
</dbReference>
<evidence type="ECO:0000256" key="5">
    <source>
        <dbReference type="ARBA" id="ARBA00022723"/>
    </source>
</evidence>
<dbReference type="GO" id="GO:0004518">
    <property type="term" value="F:nuclease activity"/>
    <property type="evidence" value="ECO:0007669"/>
    <property type="project" value="UniProtKB-KW"/>
</dbReference>
<feature type="transmembrane region" description="Helical" evidence="8">
    <location>
        <begin position="12"/>
        <end position="34"/>
    </location>
</feature>
<keyword evidence="6" id="KW-0378">Hydrolase</keyword>
<evidence type="ECO:0000259" key="9">
    <source>
        <dbReference type="Pfam" id="PF13359"/>
    </source>
</evidence>
<evidence type="ECO:0008006" key="13">
    <source>
        <dbReference type="Google" id="ProtNLM"/>
    </source>
</evidence>
<keyword evidence="5" id="KW-0479">Metal-binding</keyword>
<dbReference type="Pfam" id="PF26138">
    <property type="entry name" value="DUF8040"/>
    <property type="match status" value="1"/>
</dbReference>
<feature type="domain" description="DDE Tnp4" evidence="9">
    <location>
        <begin position="183"/>
        <end position="270"/>
    </location>
</feature>
<evidence type="ECO:0000256" key="7">
    <source>
        <dbReference type="ARBA" id="ARBA00023242"/>
    </source>
</evidence>
<evidence type="ECO:0000256" key="6">
    <source>
        <dbReference type="ARBA" id="ARBA00022801"/>
    </source>
</evidence>
<dbReference type="InterPro" id="IPR058353">
    <property type="entry name" value="DUF8040"/>
</dbReference>
<reference evidence="11 12" key="1">
    <citation type="submission" date="2024-04" db="EMBL/GenBank/DDBJ databases">
        <authorList>
            <person name="Fracassetti M."/>
        </authorList>
    </citation>
    <scope>NUCLEOTIDE SEQUENCE [LARGE SCALE GENOMIC DNA]</scope>
</reference>
<protein>
    <recommendedName>
        <fullName evidence="13">DDE Tnp4 domain-containing protein</fullName>
    </recommendedName>
</protein>
<evidence type="ECO:0000256" key="3">
    <source>
        <dbReference type="ARBA" id="ARBA00006958"/>
    </source>
</evidence>
<evidence type="ECO:0000256" key="1">
    <source>
        <dbReference type="ARBA" id="ARBA00001968"/>
    </source>
</evidence>
<dbReference type="PANTHER" id="PTHR22930:SF293">
    <property type="entry name" value="PROTEIN ALP1-LIKE"/>
    <property type="match status" value="1"/>
</dbReference>
<dbReference type="GO" id="GO:0046872">
    <property type="term" value="F:metal ion binding"/>
    <property type="evidence" value="ECO:0007669"/>
    <property type="project" value="UniProtKB-KW"/>
</dbReference>
<dbReference type="InterPro" id="IPR027806">
    <property type="entry name" value="HARBI1_dom"/>
</dbReference>
<organism evidence="11 12">
    <name type="scientific">Linum trigynum</name>
    <dbReference type="NCBI Taxonomy" id="586398"/>
    <lineage>
        <taxon>Eukaryota</taxon>
        <taxon>Viridiplantae</taxon>
        <taxon>Streptophyta</taxon>
        <taxon>Embryophyta</taxon>
        <taxon>Tracheophyta</taxon>
        <taxon>Spermatophyta</taxon>
        <taxon>Magnoliopsida</taxon>
        <taxon>eudicotyledons</taxon>
        <taxon>Gunneridae</taxon>
        <taxon>Pentapetalae</taxon>
        <taxon>rosids</taxon>
        <taxon>fabids</taxon>
        <taxon>Malpighiales</taxon>
        <taxon>Linaceae</taxon>
        <taxon>Linum</taxon>
    </lineage>
</organism>